<dbReference type="PANTHER" id="PTHR43702">
    <property type="entry name" value="L-FUCOSE-PROTON SYMPORTER"/>
    <property type="match status" value="1"/>
</dbReference>
<dbReference type="Gene3D" id="1.20.1250.20">
    <property type="entry name" value="MFS general substrate transporter like domains"/>
    <property type="match status" value="1"/>
</dbReference>
<evidence type="ECO:0000256" key="6">
    <source>
        <dbReference type="SAM" id="Phobius"/>
    </source>
</evidence>
<dbReference type="KEGG" id="ftv:CH67_364"/>
<name>A0A0B3VWM7_FRATU</name>
<dbReference type="KEGG" id="ftz:CH68_1239"/>
<dbReference type="AlphaFoldDB" id="A0A0B3VWM7"/>
<evidence type="ECO:0000259" key="7">
    <source>
        <dbReference type="PROSITE" id="PS50850"/>
    </source>
</evidence>
<feature type="transmembrane region" description="Helical" evidence="6">
    <location>
        <begin position="9"/>
        <end position="31"/>
    </location>
</feature>
<dbReference type="GO" id="GO:0022857">
    <property type="term" value="F:transmembrane transporter activity"/>
    <property type="evidence" value="ECO:0007669"/>
    <property type="project" value="InterPro"/>
</dbReference>
<dbReference type="RefSeq" id="WP_011997498.1">
    <property type="nucleotide sequence ID" value="NZ_CP009693.1"/>
</dbReference>
<feature type="transmembrane region" description="Helical" evidence="6">
    <location>
        <begin position="162"/>
        <end position="179"/>
    </location>
</feature>
<dbReference type="InterPro" id="IPR020846">
    <property type="entry name" value="MFS_dom"/>
</dbReference>
<comment type="caution">
    <text evidence="9">The sequence shown here is derived from an EMBL/GenBank/DDBJ whole genome shotgun (WGS) entry which is preliminary data.</text>
</comment>
<dbReference type="SUPFAM" id="SSF103473">
    <property type="entry name" value="MFS general substrate transporter"/>
    <property type="match status" value="1"/>
</dbReference>
<dbReference type="KEGG" id="ftz:CH68_101"/>
<evidence type="ECO:0000313" key="8">
    <source>
        <dbReference type="EMBL" id="NDR89584.1"/>
    </source>
</evidence>
<dbReference type="EMBL" id="JAAGJP010000029">
    <property type="protein sequence ID" value="NDS68464.1"/>
    <property type="molecule type" value="Genomic_DNA"/>
</dbReference>
<dbReference type="Pfam" id="PF07690">
    <property type="entry name" value="MFS_1"/>
    <property type="match status" value="1"/>
</dbReference>
<dbReference type="KEGG" id="ftc:DA46_628"/>
<dbReference type="KEGG" id="ftc:DA46_1636"/>
<feature type="domain" description="Major facilitator superfamily (MFS) profile" evidence="7">
    <location>
        <begin position="6"/>
        <end position="290"/>
    </location>
</feature>
<feature type="transmembrane region" description="Helical" evidence="6">
    <location>
        <begin position="100"/>
        <end position="122"/>
    </location>
</feature>
<dbReference type="eggNOG" id="COG0738">
    <property type="taxonomic scope" value="Bacteria"/>
</dbReference>
<protein>
    <submittedName>
        <fullName evidence="9">MFS transporter</fullName>
    </submittedName>
</protein>
<comment type="subcellular location">
    <subcellularLocation>
        <location evidence="1">Cell inner membrane</location>
        <topology evidence="1">Multi-pass membrane protein</topology>
    </subcellularLocation>
</comment>
<accession>A0A0B3VWM7</accession>
<dbReference type="InterPro" id="IPR050375">
    <property type="entry name" value="MFS_TsgA-like"/>
</dbReference>
<keyword evidence="5 6" id="KW-0472">Membrane</keyword>
<dbReference type="GO" id="GO:0005886">
    <property type="term" value="C:plasma membrane"/>
    <property type="evidence" value="ECO:0007669"/>
    <property type="project" value="UniProtKB-SubCell"/>
</dbReference>
<dbReference type="PANTHER" id="PTHR43702:SF11">
    <property type="entry name" value="L-FUCOSE-PROTON SYMPORTER"/>
    <property type="match status" value="1"/>
</dbReference>
<reference evidence="9" key="1">
    <citation type="submission" date="2019-08" db="EMBL/GenBank/DDBJ databases">
        <authorList>
            <person name="Busch A."/>
        </authorList>
    </citation>
    <scope>NUCLEOTIDE SEQUENCE</scope>
    <source>
        <strain evidence="9">15T0085</strain>
        <strain evidence="8">17T1429</strain>
    </source>
</reference>
<dbReference type="PROSITE" id="PS50850">
    <property type="entry name" value="MFS"/>
    <property type="match status" value="1"/>
</dbReference>
<dbReference type="KEGG" id="ftv:CH67_1509"/>
<proteinExistence type="predicted"/>
<evidence type="ECO:0000256" key="4">
    <source>
        <dbReference type="ARBA" id="ARBA00022989"/>
    </source>
</evidence>
<evidence type="ECO:0000313" key="9">
    <source>
        <dbReference type="EMBL" id="NDS68464.1"/>
    </source>
</evidence>
<evidence type="ECO:0000256" key="2">
    <source>
        <dbReference type="ARBA" id="ARBA00022475"/>
    </source>
</evidence>
<gene>
    <name evidence="9" type="ORF">FWI86_05250</name>
    <name evidence="8" type="ORF">FWJ04_08355</name>
</gene>
<feature type="transmembrane region" description="Helical" evidence="6">
    <location>
        <begin position="205"/>
        <end position="224"/>
    </location>
</feature>
<reference evidence="9" key="2">
    <citation type="submission" date="2020-02" db="EMBL/GenBank/DDBJ databases">
        <title>Using affinity propagation clustering for identifying bacterial clades and subclades with whole-genome sequences of Francisella tularensis.</title>
        <authorList>
            <person name="Homeier-Bachmann T."/>
            <person name="Abdel-Glil M.Y."/>
            <person name="Hackbart A."/>
            <person name="Hotzel H."/>
            <person name="Tomaso H."/>
        </authorList>
    </citation>
    <scope>NUCLEOTIDE SEQUENCE</scope>
    <source>
        <strain evidence="9">15T0085</strain>
        <strain evidence="8">17T1429</strain>
    </source>
</reference>
<sequence>MQLLKLKLLLFLIFFISAILLNSVGIVILQSVTHYKATEIEASILEACKDLTIAVVSFSICSFIPRFGYKNSMLTGLAIITIGCITMVTFDSFLTTKILFILTGVAFALIKVSVYSTVGLITDNSKAHANLMSLLEGISQMGVVLRFFIFSIFIYFGNWFGTYWLLAGLCVIAFLLLLFTKLDESAAKITQNSNFLADTLNMLKLIKLPIVLLFIISVFFYVFIEQSVQSWLPTFNTKVLHLSASTSVFMASFFALNITAGRIIFGFIMKKIDWKKIILIALICCAILII</sequence>
<dbReference type="InterPro" id="IPR036259">
    <property type="entry name" value="MFS_trans_sf"/>
</dbReference>
<organism evidence="9">
    <name type="scientific">Francisella tularensis subsp. holarctica</name>
    <dbReference type="NCBI Taxonomy" id="119857"/>
    <lineage>
        <taxon>Bacteria</taxon>
        <taxon>Pseudomonadati</taxon>
        <taxon>Pseudomonadota</taxon>
        <taxon>Gammaproteobacteria</taxon>
        <taxon>Thiotrichales</taxon>
        <taxon>Francisellaceae</taxon>
        <taxon>Francisella</taxon>
    </lineage>
</organism>
<keyword evidence="2" id="KW-1003">Cell membrane</keyword>
<feature type="transmembrane region" description="Helical" evidence="6">
    <location>
        <begin position="134"/>
        <end position="156"/>
    </location>
</feature>
<keyword evidence="4 6" id="KW-1133">Transmembrane helix</keyword>
<evidence type="ECO:0000256" key="1">
    <source>
        <dbReference type="ARBA" id="ARBA00004429"/>
    </source>
</evidence>
<dbReference type="InterPro" id="IPR011701">
    <property type="entry name" value="MFS"/>
</dbReference>
<keyword evidence="3 6" id="KW-0812">Transmembrane</keyword>
<dbReference type="HOGENOM" id="CLU_053847_0_0_6"/>
<evidence type="ECO:0000256" key="5">
    <source>
        <dbReference type="ARBA" id="ARBA00023136"/>
    </source>
</evidence>
<feature type="transmembrane region" description="Helical" evidence="6">
    <location>
        <begin position="76"/>
        <end position="94"/>
    </location>
</feature>
<evidence type="ECO:0000256" key="3">
    <source>
        <dbReference type="ARBA" id="ARBA00022692"/>
    </source>
</evidence>
<feature type="transmembrane region" description="Helical" evidence="6">
    <location>
        <begin position="244"/>
        <end position="265"/>
    </location>
</feature>
<dbReference type="EMBL" id="JAAGKH010000082">
    <property type="protein sequence ID" value="NDR89584.1"/>
    <property type="molecule type" value="Genomic_DNA"/>
</dbReference>